<evidence type="ECO:0000313" key="2">
    <source>
        <dbReference type="EMBL" id="ETW81271.1"/>
    </source>
</evidence>
<dbReference type="SMART" id="SM00220">
    <property type="entry name" value="S_TKc"/>
    <property type="match status" value="1"/>
</dbReference>
<dbReference type="InterPro" id="IPR011009">
    <property type="entry name" value="Kinase-like_dom_sf"/>
</dbReference>
<dbReference type="KEGG" id="hir:HETIRDRAFT_318767"/>
<name>W4K889_HETIT</name>
<dbReference type="Proteomes" id="UP000030671">
    <property type="component" value="Unassembled WGS sequence"/>
</dbReference>
<dbReference type="STRING" id="747525.W4K889"/>
<feature type="domain" description="Protein kinase" evidence="1">
    <location>
        <begin position="1"/>
        <end position="185"/>
    </location>
</feature>
<dbReference type="Pfam" id="PF00069">
    <property type="entry name" value="Pkinase"/>
    <property type="match status" value="1"/>
</dbReference>
<accession>W4K889</accession>
<dbReference type="EMBL" id="KI925458">
    <property type="protein sequence ID" value="ETW81271.1"/>
    <property type="molecule type" value="Genomic_DNA"/>
</dbReference>
<evidence type="ECO:0000259" key="1">
    <source>
        <dbReference type="PROSITE" id="PS50011"/>
    </source>
</evidence>
<dbReference type="HOGENOM" id="CLU_019279_2_0_1"/>
<dbReference type="InterPro" id="IPR000719">
    <property type="entry name" value="Prot_kinase_dom"/>
</dbReference>
<dbReference type="RefSeq" id="XP_009545945.1">
    <property type="nucleotide sequence ID" value="XM_009547650.1"/>
</dbReference>
<dbReference type="InterPro" id="IPR050235">
    <property type="entry name" value="CK1_Ser-Thr_kinase"/>
</dbReference>
<dbReference type="InParanoid" id="W4K889"/>
<dbReference type="PROSITE" id="PS50011">
    <property type="entry name" value="PROTEIN_KINASE_DOM"/>
    <property type="match status" value="1"/>
</dbReference>
<organism evidence="2 3">
    <name type="scientific">Heterobasidion irregulare (strain TC 32-1)</name>
    <dbReference type="NCBI Taxonomy" id="747525"/>
    <lineage>
        <taxon>Eukaryota</taxon>
        <taxon>Fungi</taxon>
        <taxon>Dikarya</taxon>
        <taxon>Basidiomycota</taxon>
        <taxon>Agaricomycotina</taxon>
        <taxon>Agaricomycetes</taxon>
        <taxon>Russulales</taxon>
        <taxon>Bondarzewiaceae</taxon>
        <taxon>Heterobasidion</taxon>
        <taxon>Heterobasidion annosum species complex</taxon>
    </lineage>
</organism>
<dbReference type="eggNOG" id="KOG1164">
    <property type="taxonomic scope" value="Eukaryota"/>
</dbReference>
<dbReference type="GeneID" id="20670534"/>
<protein>
    <recommendedName>
        <fullName evidence="1">Protein kinase domain-containing protein</fullName>
    </recommendedName>
</protein>
<dbReference type="GO" id="GO:0004672">
    <property type="term" value="F:protein kinase activity"/>
    <property type="evidence" value="ECO:0007669"/>
    <property type="project" value="InterPro"/>
</dbReference>
<sequence length="185" mass="20844">GTVFSAFRVLTGEEVAIKREMPKAGKPDEEEICLLPYEAQVYRQLREYQAIPSLYTFEMYGGGYFLILDGVGVTLEQLHKVCRGTLSLRTVAILALEMIERIEFVHSRGIILRDVKPQNLAMDLGNCSSLLYMFDFGLAKPYIDLTTNDHIPFRTGLVSVGTARYMSYNVHFGRGMSFIDSSSHS</sequence>
<dbReference type="PANTHER" id="PTHR11909">
    <property type="entry name" value="CASEIN KINASE-RELATED"/>
    <property type="match status" value="1"/>
</dbReference>
<dbReference type="SUPFAM" id="SSF56112">
    <property type="entry name" value="Protein kinase-like (PK-like)"/>
    <property type="match status" value="1"/>
</dbReference>
<gene>
    <name evidence="2" type="ORF">HETIRDRAFT_318767</name>
</gene>
<feature type="non-terminal residue" evidence="2">
    <location>
        <position position="1"/>
    </location>
</feature>
<keyword evidence="3" id="KW-1185">Reference proteome</keyword>
<dbReference type="OrthoDB" id="3258886at2759"/>
<proteinExistence type="predicted"/>
<reference evidence="2 3" key="1">
    <citation type="journal article" date="2012" name="New Phytol.">
        <title>Insight into trade-off between wood decay and parasitism from the genome of a fungal forest pathogen.</title>
        <authorList>
            <person name="Olson A."/>
            <person name="Aerts A."/>
            <person name="Asiegbu F."/>
            <person name="Belbahri L."/>
            <person name="Bouzid O."/>
            <person name="Broberg A."/>
            <person name="Canback B."/>
            <person name="Coutinho P.M."/>
            <person name="Cullen D."/>
            <person name="Dalman K."/>
            <person name="Deflorio G."/>
            <person name="van Diepen L.T."/>
            <person name="Dunand C."/>
            <person name="Duplessis S."/>
            <person name="Durling M."/>
            <person name="Gonthier P."/>
            <person name="Grimwood J."/>
            <person name="Fossdal C.G."/>
            <person name="Hansson D."/>
            <person name="Henrissat B."/>
            <person name="Hietala A."/>
            <person name="Himmelstrand K."/>
            <person name="Hoffmeister D."/>
            <person name="Hogberg N."/>
            <person name="James T.Y."/>
            <person name="Karlsson M."/>
            <person name="Kohler A."/>
            <person name="Kues U."/>
            <person name="Lee Y.H."/>
            <person name="Lin Y.C."/>
            <person name="Lind M."/>
            <person name="Lindquist E."/>
            <person name="Lombard V."/>
            <person name="Lucas S."/>
            <person name="Lunden K."/>
            <person name="Morin E."/>
            <person name="Murat C."/>
            <person name="Park J."/>
            <person name="Raffaello T."/>
            <person name="Rouze P."/>
            <person name="Salamov A."/>
            <person name="Schmutz J."/>
            <person name="Solheim H."/>
            <person name="Stahlberg J."/>
            <person name="Velez H."/>
            <person name="de Vries R.P."/>
            <person name="Wiebenga A."/>
            <person name="Woodward S."/>
            <person name="Yakovlev I."/>
            <person name="Garbelotto M."/>
            <person name="Martin F."/>
            <person name="Grigoriev I.V."/>
            <person name="Stenlid J."/>
        </authorList>
    </citation>
    <scope>NUCLEOTIDE SEQUENCE [LARGE SCALE GENOMIC DNA]</scope>
    <source>
        <strain evidence="2 3">TC 32-1</strain>
    </source>
</reference>
<dbReference type="AlphaFoldDB" id="W4K889"/>
<dbReference type="Gene3D" id="1.10.510.10">
    <property type="entry name" value="Transferase(Phosphotransferase) domain 1"/>
    <property type="match status" value="1"/>
</dbReference>
<dbReference type="GO" id="GO:0005524">
    <property type="term" value="F:ATP binding"/>
    <property type="evidence" value="ECO:0007669"/>
    <property type="project" value="InterPro"/>
</dbReference>
<evidence type="ECO:0000313" key="3">
    <source>
        <dbReference type="Proteomes" id="UP000030671"/>
    </source>
</evidence>